<organism evidence="1 2">
    <name type="scientific">Hominiventricola aquisgranensis</name>
    <dbReference type="NCBI Taxonomy" id="3133164"/>
    <lineage>
        <taxon>Bacteria</taxon>
        <taxon>Bacillati</taxon>
        <taxon>Bacillota</taxon>
        <taxon>Clostridia</taxon>
        <taxon>Lachnospirales</taxon>
        <taxon>Lachnospiraceae</taxon>
        <taxon>Hominiventricola</taxon>
    </lineage>
</organism>
<dbReference type="RefSeq" id="WP_349143949.1">
    <property type="nucleotide sequence ID" value="NZ_JBBMFC010000006.1"/>
</dbReference>
<evidence type="ECO:0000313" key="1">
    <source>
        <dbReference type="EMBL" id="MEQ2578103.1"/>
    </source>
</evidence>
<evidence type="ECO:0000313" key="2">
    <source>
        <dbReference type="Proteomes" id="UP001470288"/>
    </source>
</evidence>
<protein>
    <recommendedName>
        <fullName evidence="3">DUF5666 domain-containing protein</fullName>
    </recommendedName>
</protein>
<proteinExistence type="predicted"/>
<comment type="caution">
    <text evidence="1">The sequence shown here is derived from an EMBL/GenBank/DDBJ whole genome shotgun (WGS) entry which is preliminary data.</text>
</comment>
<sequence>MMNKKFFLTMAAIAGSFLLGYAIKNPEVILPEERTYQTAGVIVDLDEKNDLVTFSTGSGLLYSFYGIEDYDNGDIVSVIMSDNATPDSALDDKIVDVRYAGWPDLFAKICNN</sequence>
<name>A0ABV1HYU0_9FIRM</name>
<dbReference type="Proteomes" id="UP001470288">
    <property type="component" value="Unassembled WGS sequence"/>
</dbReference>
<reference evidence="1 2" key="1">
    <citation type="submission" date="2024-03" db="EMBL/GenBank/DDBJ databases">
        <title>Human intestinal bacterial collection.</title>
        <authorList>
            <person name="Pauvert C."/>
            <person name="Hitch T.C.A."/>
            <person name="Clavel T."/>
        </authorList>
    </citation>
    <scope>NUCLEOTIDE SEQUENCE [LARGE SCALE GENOMIC DNA]</scope>
    <source>
        <strain evidence="1 2">CLA-AA-H78B</strain>
    </source>
</reference>
<dbReference type="EMBL" id="JBBMFC010000006">
    <property type="protein sequence ID" value="MEQ2578103.1"/>
    <property type="molecule type" value="Genomic_DNA"/>
</dbReference>
<gene>
    <name evidence="1" type="ORF">WMO62_04490</name>
</gene>
<keyword evidence="2" id="KW-1185">Reference proteome</keyword>
<evidence type="ECO:0008006" key="3">
    <source>
        <dbReference type="Google" id="ProtNLM"/>
    </source>
</evidence>
<accession>A0ABV1HYU0</accession>